<keyword evidence="1" id="KW-0472">Membrane</keyword>
<sequence length="245" mass="27438">MKPQLPGLPTMAALMLAATITVWLGLWGPLDLSRIEKWQTLTVGVFAICGVLFTASVAVRNVTRQIRINILSREEDRIERLLPGLRAAAYFASGFLQYRVAHGFLEIVEAFRGDGFGVEGSTYQKDIQTALPAADAATQLRVEQRLYSCFNWGRHAENAAHVVRAWTAETSNHAEWDPSALESRLAEIEEQRNRFATARTQFGLAMDELEAEIIAIRAQIDLYQARSVRIRREIEAYFGGAAQRS</sequence>
<dbReference type="Proteomes" id="UP000324853">
    <property type="component" value="Unassembled WGS sequence"/>
</dbReference>
<keyword evidence="1" id="KW-1133">Transmembrane helix</keyword>
<reference evidence="2 3" key="1">
    <citation type="submission" date="2019-08" db="EMBL/GenBank/DDBJ databases">
        <title>Bradyrhizobium hipponensis sp. nov., a rhizobium isolated from a Lupinus angustifolius root nodule in Tunisia.</title>
        <authorList>
            <person name="Off K."/>
            <person name="Rejili M."/>
            <person name="Mars M."/>
            <person name="Brachmann A."/>
            <person name="Marin M."/>
        </authorList>
    </citation>
    <scope>NUCLEOTIDE SEQUENCE [LARGE SCALE GENOMIC DNA]</scope>
    <source>
        <strain evidence="2 3">CTAW11</strain>
    </source>
</reference>
<accession>A0A5S4W410</accession>
<feature type="transmembrane region" description="Helical" evidence="1">
    <location>
        <begin position="38"/>
        <end position="59"/>
    </location>
</feature>
<gene>
    <name evidence="2" type="ORF">FXB38_36090</name>
</gene>
<name>A0A5S4W410_9BRAD</name>
<evidence type="ECO:0000313" key="3">
    <source>
        <dbReference type="Proteomes" id="UP000324853"/>
    </source>
</evidence>
<keyword evidence="1" id="KW-0812">Transmembrane</keyword>
<dbReference type="RefSeq" id="WP_148755697.1">
    <property type="nucleotide sequence ID" value="NZ_VSSR01000075.1"/>
</dbReference>
<dbReference type="AlphaFoldDB" id="A0A5S4W410"/>
<keyword evidence="3" id="KW-1185">Reference proteome</keyword>
<evidence type="ECO:0000256" key="1">
    <source>
        <dbReference type="SAM" id="Phobius"/>
    </source>
</evidence>
<dbReference type="EMBL" id="VSSR01000075">
    <property type="protein sequence ID" value="TYL73596.1"/>
    <property type="molecule type" value="Genomic_DNA"/>
</dbReference>
<evidence type="ECO:0000313" key="2">
    <source>
        <dbReference type="EMBL" id="TYL73596.1"/>
    </source>
</evidence>
<organism evidence="2 3">
    <name type="scientific">Bradyrhizobium cytisi</name>
    <dbReference type="NCBI Taxonomy" id="515489"/>
    <lineage>
        <taxon>Bacteria</taxon>
        <taxon>Pseudomonadati</taxon>
        <taxon>Pseudomonadota</taxon>
        <taxon>Alphaproteobacteria</taxon>
        <taxon>Hyphomicrobiales</taxon>
        <taxon>Nitrobacteraceae</taxon>
        <taxon>Bradyrhizobium</taxon>
    </lineage>
</organism>
<protein>
    <submittedName>
        <fullName evidence="2">Uncharacterized protein</fullName>
    </submittedName>
</protein>
<comment type="caution">
    <text evidence="2">The sequence shown here is derived from an EMBL/GenBank/DDBJ whole genome shotgun (WGS) entry which is preliminary data.</text>
</comment>
<feature type="transmembrane region" description="Helical" evidence="1">
    <location>
        <begin position="7"/>
        <end position="26"/>
    </location>
</feature>
<proteinExistence type="predicted"/>